<comment type="caution">
    <text evidence="2">The sequence shown here is derived from an EMBL/GenBank/DDBJ whole genome shotgun (WGS) entry which is preliminary data.</text>
</comment>
<dbReference type="InterPro" id="IPR013786">
    <property type="entry name" value="AcylCoA_DH/ox_N"/>
</dbReference>
<dbReference type="SUPFAM" id="SSF56645">
    <property type="entry name" value="Acyl-CoA dehydrogenase NM domain-like"/>
    <property type="match status" value="1"/>
</dbReference>
<dbReference type="GO" id="GO:0016627">
    <property type="term" value="F:oxidoreductase activity, acting on the CH-CH group of donors"/>
    <property type="evidence" value="ECO:0007669"/>
    <property type="project" value="InterPro"/>
</dbReference>
<dbReference type="EMBL" id="MIJD01000430">
    <property type="protein sequence ID" value="OPE46236.1"/>
    <property type="molecule type" value="Genomic_DNA"/>
</dbReference>
<accession>A0A1T3VVW4</accession>
<dbReference type="InterPro" id="IPR037069">
    <property type="entry name" value="AcylCoA_DH/ox_N_sf"/>
</dbReference>
<reference evidence="2 3" key="1">
    <citation type="submission" date="2016-09" db="EMBL/GenBank/DDBJ databases">
        <title>genome sequences of unsequenced Mycobacteria.</title>
        <authorList>
            <person name="Greninger A.L."/>
            <person name="Jerome K.R."/>
            <person name="Mcnair B."/>
            <person name="Wallis C."/>
            <person name="Fang F."/>
        </authorList>
    </citation>
    <scope>NUCLEOTIDE SEQUENCE [LARGE SCALE GENOMIC DNA]</scope>
    <source>
        <strain evidence="2 3">BM1</strain>
    </source>
</reference>
<dbReference type="InterPro" id="IPR009100">
    <property type="entry name" value="AcylCoA_DH/oxidase_NM_dom_sf"/>
</dbReference>
<protein>
    <submittedName>
        <fullName evidence="2">Acyl-CoA dehydrogenase</fullName>
    </submittedName>
</protein>
<evidence type="ECO:0000313" key="2">
    <source>
        <dbReference type="EMBL" id="OPE46236.1"/>
    </source>
</evidence>
<name>A0A1T3VVW4_9MYCO</name>
<dbReference type="Pfam" id="PF02771">
    <property type="entry name" value="Acyl-CoA_dh_N"/>
    <property type="match status" value="1"/>
</dbReference>
<dbReference type="AlphaFoldDB" id="A0A1T3VVW4"/>
<evidence type="ECO:0000259" key="1">
    <source>
        <dbReference type="Pfam" id="PF02771"/>
    </source>
</evidence>
<sequence length="70" mass="8140">MQRTVYTQEHEDFRAMIRAFIESEVVPVHDEWFEAGITPRDFYYKLGELGLFGIEVPAEYGGSGIDSYKF</sequence>
<dbReference type="Gene3D" id="1.10.540.10">
    <property type="entry name" value="Acyl-CoA dehydrogenase/oxidase, N-terminal domain"/>
    <property type="match status" value="1"/>
</dbReference>
<organism evidence="2 3">
    <name type="scientific">Mycolicibacterium diernhoferi</name>
    <dbReference type="NCBI Taxonomy" id="1801"/>
    <lineage>
        <taxon>Bacteria</taxon>
        <taxon>Bacillati</taxon>
        <taxon>Actinomycetota</taxon>
        <taxon>Actinomycetes</taxon>
        <taxon>Mycobacteriales</taxon>
        <taxon>Mycobacteriaceae</taxon>
        <taxon>Mycolicibacterium</taxon>
    </lineage>
</organism>
<dbReference type="RefSeq" id="WP_131830519.1">
    <property type="nucleotide sequence ID" value="NZ_MIJD01000430.1"/>
</dbReference>
<gene>
    <name evidence="2" type="ORF">BV510_26705</name>
</gene>
<evidence type="ECO:0000313" key="3">
    <source>
        <dbReference type="Proteomes" id="UP000191039"/>
    </source>
</evidence>
<feature type="domain" description="Acyl-CoA dehydrogenase/oxidase N-terminal" evidence="1">
    <location>
        <begin position="7"/>
        <end position="67"/>
    </location>
</feature>
<dbReference type="GO" id="GO:0050660">
    <property type="term" value="F:flavin adenine dinucleotide binding"/>
    <property type="evidence" value="ECO:0007669"/>
    <property type="project" value="InterPro"/>
</dbReference>
<feature type="non-terminal residue" evidence="2">
    <location>
        <position position="70"/>
    </location>
</feature>
<proteinExistence type="predicted"/>
<dbReference type="Proteomes" id="UP000191039">
    <property type="component" value="Unassembled WGS sequence"/>
</dbReference>